<dbReference type="EMBL" id="CAFBOR010000209">
    <property type="protein sequence ID" value="CAB4997626.1"/>
    <property type="molecule type" value="Genomic_DNA"/>
</dbReference>
<reference evidence="1" key="1">
    <citation type="submission" date="2020-05" db="EMBL/GenBank/DDBJ databases">
        <authorList>
            <person name="Chiriac C."/>
            <person name="Salcher M."/>
            <person name="Ghai R."/>
            <person name="Kavagutti S V."/>
        </authorList>
    </citation>
    <scope>NUCLEOTIDE SEQUENCE</scope>
</reference>
<sequence length="117" mass="12058">MVNEPVDESVDKSLVVVALVRDLMDRSKIQGSITGVKFPSGADGCAGADVVIVDLARNADAIGAIVDAEPNAKILGFGSHVDIESLEAARGAGAHLVMARSQFFRDPLAAVTGLLAD</sequence>
<organism evidence="1">
    <name type="scientific">freshwater metagenome</name>
    <dbReference type="NCBI Taxonomy" id="449393"/>
    <lineage>
        <taxon>unclassified sequences</taxon>
        <taxon>metagenomes</taxon>
        <taxon>ecological metagenomes</taxon>
    </lineage>
</organism>
<gene>
    <name evidence="1" type="ORF">UFOPK3974_01309</name>
</gene>
<name>A0A6J7NWW3_9ZZZZ</name>
<accession>A0A6J7NWW3</accession>
<protein>
    <submittedName>
        <fullName evidence="1">Unannotated protein</fullName>
    </submittedName>
</protein>
<proteinExistence type="predicted"/>
<dbReference type="AlphaFoldDB" id="A0A6J7NWW3"/>
<evidence type="ECO:0000313" key="1">
    <source>
        <dbReference type="EMBL" id="CAB4997626.1"/>
    </source>
</evidence>